<evidence type="ECO:0000256" key="2">
    <source>
        <dbReference type="SAM" id="SignalP"/>
    </source>
</evidence>
<organism evidence="3 4">
    <name type="scientific">Mycolicibacterium mageritense</name>
    <name type="common">Mycobacterium mageritense</name>
    <dbReference type="NCBI Taxonomy" id="53462"/>
    <lineage>
        <taxon>Bacteria</taxon>
        <taxon>Bacillati</taxon>
        <taxon>Actinomycetota</taxon>
        <taxon>Actinomycetes</taxon>
        <taxon>Mycobacteriales</taxon>
        <taxon>Mycobacteriaceae</taxon>
        <taxon>Mycolicibacterium</taxon>
    </lineage>
</organism>
<feature type="region of interest" description="Disordered" evidence="1">
    <location>
        <begin position="306"/>
        <end position="355"/>
    </location>
</feature>
<accession>A0ABM7HM23</accession>
<feature type="compositionally biased region" description="Low complexity" evidence="1">
    <location>
        <begin position="309"/>
        <end position="335"/>
    </location>
</feature>
<proteinExistence type="predicted"/>
<gene>
    <name evidence="3" type="ORF">MMAGJ_08390</name>
</gene>
<evidence type="ECO:0000256" key="1">
    <source>
        <dbReference type="SAM" id="MobiDB-lite"/>
    </source>
</evidence>
<reference evidence="3 4" key="1">
    <citation type="journal article" date="2019" name="Emerg. Microbes Infect.">
        <title>Comprehensive subspecies identification of 175 nontuberculous mycobacteria species based on 7547 genomic profiles.</title>
        <authorList>
            <person name="Matsumoto Y."/>
            <person name="Kinjo T."/>
            <person name="Motooka D."/>
            <person name="Nabeya D."/>
            <person name="Jung N."/>
            <person name="Uechi K."/>
            <person name="Horii T."/>
            <person name="Iida T."/>
            <person name="Fujita J."/>
            <person name="Nakamura S."/>
        </authorList>
    </citation>
    <scope>NUCLEOTIDE SEQUENCE [LARGE SCALE GENOMIC DNA]</scope>
    <source>
        <strain evidence="3 4">JCM 12375</strain>
    </source>
</reference>
<name>A0ABM7HM23_MYCME</name>
<feature type="signal peptide" evidence="2">
    <location>
        <begin position="1"/>
        <end position="21"/>
    </location>
</feature>
<feature type="compositionally biased region" description="Low complexity" evidence="1">
    <location>
        <begin position="266"/>
        <end position="279"/>
    </location>
</feature>
<sequence>MWAKIPAATASIACAACIAAASVAVPVMQSSESLVKTISSEVNLSAINFGALDWLSAIPQYEALITGDTEAQLAALGELDLLNGIPGYLALLGGDFSGLSSVDGVTAWVDFVQSGGDLHSFTTIEDDPTTPNVDETQAGYAALNGTEAWQNFLTTGDLSADGLGGIDAFSAIPAYATLLDSEATQDEKDDALESLDLVSAIPSIRDGDLSGLDSLNAIPAYQTAFDSSKSPGTRADALRSLDLISAIPEYLGLPTAKEEAEEEADAAPLAAKVAAPETTATEEEPQTTTPLKQLSQTITQSLPQANVQAPAAPAAEEPKASTSTSSTKTKQAAAEQPAGTSKGGGSYSGSFKPEPIVLFGSGKGNGADNGIRGWGEGLKKLGIGGGDTESAGGESGGEGAE</sequence>
<evidence type="ECO:0008006" key="5">
    <source>
        <dbReference type="Google" id="ProtNLM"/>
    </source>
</evidence>
<evidence type="ECO:0000313" key="3">
    <source>
        <dbReference type="EMBL" id="BBX31557.1"/>
    </source>
</evidence>
<feature type="region of interest" description="Disordered" evidence="1">
    <location>
        <begin position="256"/>
        <end position="291"/>
    </location>
</feature>
<protein>
    <recommendedName>
        <fullName evidence="5">PE-PPE domain-containing protein</fullName>
    </recommendedName>
</protein>
<keyword evidence="2" id="KW-0732">Signal</keyword>
<feature type="chain" id="PRO_5047197823" description="PE-PPE domain-containing protein" evidence="2">
    <location>
        <begin position="22"/>
        <end position="401"/>
    </location>
</feature>
<dbReference type="EMBL" id="AP022567">
    <property type="protein sequence ID" value="BBX31557.1"/>
    <property type="molecule type" value="Genomic_DNA"/>
</dbReference>
<evidence type="ECO:0000313" key="4">
    <source>
        <dbReference type="Proteomes" id="UP000465622"/>
    </source>
</evidence>
<dbReference type="Proteomes" id="UP000465622">
    <property type="component" value="Chromosome"/>
</dbReference>
<keyword evidence="4" id="KW-1185">Reference proteome</keyword>
<feature type="region of interest" description="Disordered" evidence="1">
    <location>
        <begin position="373"/>
        <end position="401"/>
    </location>
</feature>
<dbReference type="RefSeq" id="WP_131524730.1">
    <property type="nucleotide sequence ID" value="NZ_AP022567.1"/>
</dbReference>